<dbReference type="Pfam" id="PF20209">
    <property type="entry name" value="DUF6570"/>
    <property type="match status" value="1"/>
</dbReference>
<dbReference type="Proteomes" id="UP000789396">
    <property type="component" value="Unassembled WGS sequence"/>
</dbReference>
<name>A0A9N9EHJ2_9GLOM</name>
<reference evidence="2" key="1">
    <citation type="submission" date="2021-06" db="EMBL/GenBank/DDBJ databases">
        <authorList>
            <person name="Kallberg Y."/>
            <person name="Tangrot J."/>
            <person name="Rosling A."/>
        </authorList>
    </citation>
    <scope>NUCLEOTIDE SEQUENCE</scope>
    <source>
        <strain evidence="2">IN212</strain>
    </source>
</reference>
<feature type="domain" description="DUF6570" evidence="1">
    <location>
        <begin position="8"/>
        <end position="62"/>
    </location>
</feature>
<gene>
    <name evidence="2" type="ORF">RFULGI_LOCUS9471</name>
</gene>
<keyword evidence="3" id="KW-1185">Reference proteome</keyword>
<evidence type="ECO:0000259" key="1">
    <source>
        <dbReference type="Pfam" id="PF20209"/>
    </source>
</evidence>
<organism evidence="2 3">
    <name type="scientific">Racocetra fulgida</name>
    <dbReference type="NCBI Taxonomy" id="60492"/>
    <lineage>
        <taxon>Eukaryota</taxon>
        <taxon>Fungi</taxon>
        <taxon>Fungi incertae sedis</taxon>
        <taxon>Mucoromycota</taxon>
        <taxon>Glomeromycotina</taxon>
        <taxon>Glomeromycetes</taxon>
        <taxon>Diversisporales</taxon>
        <taxon>Gigasporaceae</taxon>
        <taxon>Racocetra</taxon>
    </lineage>
</organism>
<feature type="non-terminal residue" evidence="2">
    <location>
        <position position="1"/>
    </location>
</feature>
<dbReference type="PANTHER" id="PTHR47642">
    <property type="entry name" value="ATP-DEPENDENT DNA HELICASE"/>
    <property type="match status" value="1"/>
</dbReference>
<dbReference type="InterPro" id="IPR051055">
    <property type="entry name" value="PIF1_helicase"/>
</dbReference>
<dbReference type="AlphaFoldDB" id="A0A9N9EHJ2"/>
<proteinExistence type="predicted"/>
<sequence length="309" mass="34475">FTTRLSQSPSSLDVLVVHRQSARLASFRDFQVCCEKVTCALMWLKENNHYYAEITIDEEVLQSLPTNGYVDDQLTNNEIAAEESDNEVEDDIIMRTFVPSLSPVHREDITINETLNHMQSTKREQFSETTYILPKWSDVDVVNIDKLRALNVPVAKIIATHTGDNDAKRADSDTAHGLESKLLLARGARVMPTANIWTESGLVNGSLGTVQDILFEDHGPPCLPVAVFVTFDRYKRPTITNVEGTKVVPITLIKRTWEGKTGNACSHTQIPLRLAWSITVHKSQGLTLPKAYISLGEREFSAGLSLVVK</sequence>
<dbReference type="OrthoDB" id="5578775at2759"/>
<evidence type="ECO:0000313" key="3">
    <source>
        <dbReference type="Proteomes" id="UP000789396"/>
    </source>
</evidence>
<comment type="caution">
    <text evidence="2">The sequence shown here is derived from an EMBL/GenBank/DDBJ whole genome shotgun (WGS) entry which is preliminary data.</text>
</comment>
<protein>
    <submittedName>
        <fullName evidence="2">9506_t:CDS:1</fullName>
    </submittedName>
</protein>
<feature type="non-terminal residue" evidence="2">
    <location>
        <position position="309"/>
    </location>
</feature>
<accession>A0A9N9EHJ2</accession>
<dbReference type="EMBL" id="CAJVPZ010016956">
    <property type="protein sequence ID" value="CAG8677365.1"/>
    <property type="molecule type" value="Genomic_DNA"/>
</dbReference>
<evidence type="ECO:0000313" key="2">
    <source>
        <dbReference type="EMBL" id="CAG8677365.1"/>
    </source>
</evidence>
<dbReference type="SUPFAM" id="SSF52540">
    <property type="entry name" value="P-loop containing nucleoside triphosphate hydrolases"/>
    <property type="match status" value="1"/>
</dbReference>
<dbReference type="InterPro" id="IPR027417">
    <property type="entry name" value="P-loop_NTPase"/>
</dbReference>
<dbReference type="InterPro" id="IPR046700">
    <property type="entry name" value="DUF6570"/>
</dbReference>